<dbReference type="Pfam" id="PF01408">
    <property type="entry name" value="GFO_IDH_MocA"/>
    <property type="match status" value="1"/>
</dbReference>
<evidence type="ECO:0000259" key="2">
    <source>
        <dbReference type="Pfam" id="PF22725"/>
    </source>
</evidence>
<dbReference type="Gene3D" id="3.40.50.720">
    <property type="entry name" value="NAD(P)-binding Rossmann-like Domain"/>
    <property type="match status" value="1"/>
</dbReference>
<dbReference type="SUPFAM" id="SSF55347">
    <property type="entry name" value="Glyceraldehyde-3-phosphate dehydrogenase-like, C-terminal domain"/>
    <property type="match status" value="1"/>
</dbReference>
<organism evidence="3">
    <name type="scientific">uncultured bacterium B3TF_MPn2</name>
    <dbReference type="NCBI Taxonomy" id="1439867"/>
    <lineage>
        <taxon>Bacteria</taxon>
        <taxon>environmental samples</taxon>
    </lineage>
</organism>
<evidence type="ECO:0000259" key="1">
    <source>
        <dbReference type="Pfam" id="PF01408"/>
    </source>
</evidence>
<feature type="domain" description="Gfo/Idh/MocA-like oxidoreductase N-terminal" evidence="1">
    <location>
        <begin position="42"/>
        <end position="157"/>
    </location>
</feature>
<proteinExistence type="predicted"/>
<dbReference type="EMBL" id="KF742555">
    <property type="protein sequence ID" value="AHG53003.1"/>
    <property type="molecule type" value="Genomic_DNA"/>
</dbReference>
<dbReference type="InterPro" id="IPR000683">
    <property type="entry name" value="Gfo/Idh/MocA-like_OxRdtase_N"/>
</dbReference>
<name>W0NTY7_9BACT</name>
<protein>
    <submittedName>
        <fullName evidence="3">COG0673 Predicted dehydrogenases and related proteins</fullName>
    </submittedName>
</protein>
<dbReference type="InterPro" id="IPR036291">
    <property type="entry name" value="NAD(P)-bd_dom_sf"/>
</dbReference>
<dbReference type="PANTHER" id="PTHR43377">
    <property type="entry name" value="BILIVERDIN REDUCTASE A"/>
    <property type="match status" value="1"/>
</dbReference>
<accession>W0NTY7</accession>
<dbReference type="InterPro" id="IPR051450">
    <property type="entry name" value="Gfo/Idh/MocA_Oxidoreductases"/>
</dbReference>
<dbReference type="Pfam" id="PF22725">
    <property type="entry name" value="GFO_IDH_MocA_C3"/>
    <property type="match status" value="1"/>
</dbReference>
<dbReference type="InterPro" id="IPR055170">
    <property type="entry name" value="GFO_IDH_MocA-like_dom"/>
</dbReference>
<dbReference type="PANTHER" id="PTHR43377:SF1">
    <property type="entry name" value="BILIVERDIN REDUCTASE A"/>
    <property type="match status" value="1"/>
</dbReference>
<feature type="domain" description="GFO/IDH/MocA-like oxidoreductase" evidence="2">
    <location>
        <begin position="169"/>
        <end position="300"/>
    </location>
</feature>
<dbReference type="Gene3D" id="3.30.360.10">
    <property type="entry name" value="Dihydrodipicolinate Reductase, domain 2"/>
    <property type="match status" value="1"/>
</dbReference>
<dbReference type="SUPFAM" id="SSF51735">
    <property type="entry name" value="NAD(P)-binding Rossmann-fold domains"/>
    <property type="match status" value="1"/>
</dbReference>
<dbReference type="GO" id="GO:0000166">
    <property type="term" value="F:nucleotide binding"/>
    <property type="evidence" value="ECO:0007669"/>
    <property type="project" value="InterPro"/>
</dbReference>
<evidence type="ECO:0000313" key="3">
    <source>
        <dbReference type="EMBL" id="AHG53003.1"/>
    </source>
</evidence>
<dbReference type="AlphaFoldDB" id="W0NTY7"/>
<sequence>MVPGLGSLYNKMLSDLQNDCANDCAFVSQRASDLMTQQVQGKVVVIGCGFVADLYMRSFETFPNVTVIGAYDVITTRAATYCSHWNIPAFKSLSAALDALPEGGIVLNLTNPSAHFEINQAVIEAGHHCYCEKPLAMDMTDAQDLHRMAEERGVMLASAPCSVLGEAAQTLAKAVRDQVAGVPRLVYAELDDGFIPQAPVEDWRSESGAPWPYEDEFRVGCTLEHAGYYLSWLIAMFGSVRTVVAASAEVLPDKRGVRGGAPDVSVATLFFENGPVVRLTCSIVAPHDHQIRVIGDKGVLALRKAWDNAAPVRFYKRFRLRRRLIDSPFGKRIRLAGPTHAKVGRRGAAAMNFALGPAEMLAALAENRPCRLSNDFALHLNEVTLAIQNAGEATGAQAMTTTCTPMDPMDWAH</sequence>
<reference evidence="3" key="1">
    <citation type="journal article" date="2013" name="Front. Microbiol.">
        <title>Metatranscriptomic and functional metagenomic analysis of methylphosphonate utilization by marine bacteria.</title>
        <authorList>
            <person name="Martinez A."/>
            <person name="Ventouras L.A."/>
            <person name="Wilson S.T."/>
            <person name="Karl D.M."/>
            <person name="Delong E.F."/>
        </authorList>
    </citation>
    <scope>NUCLEOTIDE SEQUENCE</scope>
</reference>